<comment type="caution">
    <text evidence="1">The sequence shown here is derived from an EMBL/GenBank/DDBJ whole genome shotgun (WGS) entry which is preliminary data.</text>
</comment>
<dbReference type="Proteomes" id="UP001234880">
    <property type="component" value="Unassembled WGS sequence"/>
</dbReference>
<dbReference type="EMBL" id="JAURUE010000001">
    <property type="protein sequence ID" value="MDP9608047.1"/>
    <property type="molecule type" value="Genomic_DNA"/>
</dbReference>
<name>A0ABT9KKI5_9ACTN</name>
<keyword evidence="2" id="KW-1185">Reference proteome</keyword>
<reference evidence="1 2" key="1">
    <citation type="submission" date="2023-07" db="EMBL/GenBank/DDBJ databases">
        <title>Sequencing the genomes of 1000 actinobacteria strains.</title>
        <authorList>
            <person name="Klenk H.-P."/>
        </authorList>
    </citation>
    <scope>NUCLEOTIDE SEQUENCE [LARGE SCALE GENOMIC DNA]</scope>
    <source>
        <strain evidence="1 2">DSM 41600</strain>
    </source>
</reference>
<proteinExistence type="predicted"/>
<sequence length="32" mass="3248">MPIPICLLGGAGIDDRAAHGPLLWPPSASHAL</sequence>
<evidence type="ECO:0000313" key="2">
    <source>
        <dbReference type="Proteomes" id="UP001234880"/>
    </source>
</evidence>
<evidence type="ECO:0000313" key="1">
    <source>
        <dbReference type="EMBL" id="MDP9608047.1"/>
    </source>
</evidence>
<gene>
    <name evidence="1" type="ORF">JOF35_000324</name>
</gene>
<protein>
    <submittedName>
        <fullName evidence="1">Uncharacterized protein</fullName>
    </submittedName>
</protein>
<accession>A0ABT9KKI5</accession>
<organism evidence="1 2">
    <name type="scientific">Streptomyces demainii</name>
    <dbReference type="NCBI Taxonomy" id="588122"/>
    <lineage>
        <taxon>Bacteria</taxon>
        <taxon>Bacillati</taxon>
        <taxon>Actinomycetota</taxon>
        <taxon>Actinomycetes</taxon>
        <taxon>Kitasatosporales</taxon>
        <taxon>Streptomycetaceae</taxon>
        <taxon>Streptomyces</taxon>
    </lineage>
</organism>